<comment type="function">
    <text evidence="9">This protein is a component of the acetyl coenzyme A carboxylase complex; first, biotin carboxylase catalyzes the carboxylation of the carrier protein and then the transcarboxylase transfers the carboxyl group to form malonyl-CoA.</text>
</comment>
<dbReference type="SUPFAM" id="SSF51230">
    <property type="entry name" value="Single hybrid motif"/>
    <property type="match status" value="1"/>
</dbReference>
<dbReference type="InterPro" id="IPR000089">
    <property type="entry name" value="Biotin_lipoyl"/>
</dbReference>
<reference evidence="11 12" key="1">
    <citation type="submission" date="2021-04" db="EMBL/GenBank/DDBJ databases">
        <title>Nocardia tengchongensis.</title>
        <authorList>
            <person name="Zhuang k."/>
            <person name="Ran Y."/>
            <person name="Li W."/>
        </authorList>
    </citation>
    <scope>NUCLEOTIDE SEQUENCE [LARGE SCALE GENOMIC DNA]</scope>
    <source>
        <strain evidence="11 12">CFH S0057</strain>
    </source>
</reference>
<keyword evidence="6 9" id="KW-0275">Fatty acid biosynthesis</keyword>
<evidence type="ECO:0000256" key="9">
    <source>
        <dbReference type="RuleBase" id="RU364072"/>
    </source>
</evidence>
<evidence type="ECO:0000313" key="11">
    <source>
        <dbReference type="EMBL" id="QVI19976.1"/>
    </source>
</evidence>
<dbReference type="InterPro" id="IPR001249">
    <property type="entry name" value="AcCoA_biotinCC"/>
</dbReference>
<feature type="domain" description="Lipoyl-binding" evidence="10">
    <location>
        <begin position="95"/>
        <end position="173"/>
    </location>
</feature>
<evidence type="ECO:0000313" key="12">
    <source>
        <dbReference type="Proteomes" id="UP000683310"/>
    </source>
</evidence>
<dbReference type="PROSITE" id="PS00188">
    <property type="entry name" value="BIOTIN"/>
    <property type="match status" value="1"/>
</dbReference>
<keyword evidence="4 9" id="KW-0276">Fatty acid metabolism</keyword>
<dbReference type="CDD" id="cd06850">
    <property type="entry name" value="biotinyl_domain"/>
    <property type="match status" value="1"/>
</dbReference>
<dbReference type="Proteomes" id="UP000683310">
    <property type="component" value="Chromosome"/>
</dbReference>
<dbReference type="PROSITE" id="PS50968">
    <property type="entry name" value="BIOTINYL_LIPOYL"/>
    <property type="match status" value="1"/>
</dbReference>
<evidence type="ECO:0000256" key="6">
    <source>
        <dbReference type="ARBA" id="ARBA00023160"/>
    </source>
</evidence>
<evidence type="ECO:0000256" key="8">
    <source>
        <dbReference type="ARBA" id="ARBA00048501"/>
    </source>
</evidence>
<gene>
    <name evidence="11" type="ORF">KHQ06_27385</name>
</gene>
<evidence type="ECO:0000256" key="2">
    <source>
        <dbReference type="ARBA" id="ARBA00017562"/>
    </source>
</evidence>
<protein>
    <recommendedName>
        <fullName evidence="2 9">Biotin carboxyl carrier protein of acetyl-CoA carboxylase</fullName>
    </recommendedName>
</protein>
<evidence type="ECO:0000256" key="3">
    <source>
        <dbReference type="ARBA" id="ARBA00022516"/>
    </source>
</evidence>
<evidence type="ECO:0000256" key="7">
    <source>
        <dbReference type="ARBA" id="ARBA00023267"/>
    </source>
</evidence>
<name>A0ABX8CJ34_9NOCA</name>
<dbReference type="PRINTS" id="PR01071">
    <property type="entry name" value="ACOABIOTINCC"/>
</dbReference>
<dbReference type="InterPro" id="IPR011053">
    <property type="entry name" value="Single_hybrid_motif"/>
</dbReference>
<dbReference type="Pfam" id="PF00364">
    <property type="entry name" value="Biotin_lipoyl"/>
    <property type="match status" value="1"/>
</dbReference>
<evidence type="ECO:0000259" key="10">
    <source>
        <dbReference type="PROSITE" id="PS50968"/>
    </source>
</evidence>
<dbReference type="EMBL" id="CP074371">
    <property type="protein sequence ID" value="QVI19976.1"/>
    <property type="molecule type" value="Genomic_DNA"/>
</dbReference>
<dbReference type="Gene3D" id="2.40.50.100">
    <property type="match status" value="1"/>
</dbReference>
<dbReference type="PANTHER" id="PTHR45266:SF3">
    <property type="entry name" value="OXALOACETATE DECARBOXYLASE ALPHA CHAIN"/>
    <property type="match status" value="1"/>
</dbReference>
<comment type="pathway">
    <text evidence="1 9">Lipid metabolism; fatty acid biosynthesis.</text>
</comment>
<evidence type="ECO:0000256" key="5">
    <source>
        <dbReference type="ARBA" id="ARBA00023098"/>
    </source>
</evidence>
<organism evidence="11 12">
    <name type="scientific">Nocardia tengchongensis</name>
    <dbReference type="NCBI Taxonomy" id="2055889"/>
    <lineage>
        <taxon>Bacteria</taxon>
        <taxon>Bacillati</taxon>
        <taxon>Actinomycetota</taxon>
        <taxon>Actinomycetes</taxon>
        <taxon>Mycobacteriales</taxon>
        <taxon>Nocardiaceae</taxon>
        <taxon>Nocardia</taxon>
    </lineage>
</organism>
<accession>A0ABX8CJ34</accession>
<keyword evidence="3 9" id="KW-0444">Lipid biosynthesis</keyword>
<sequence>MTPPILDTADTVTVLADSVLAVAARADRPPLSIRVAAGEFQIEVTWPERPDASDGVAREPIATSNGHVVDSALNSGVAADSAIARTEFGAADSDSDTFPLTASMVGVFYHASEPGADPFVTVGATVVRGQQIGIIEAMKLMVPIQAERVGVVEQILVPDATAVEFGQPLLLLREAGR</sequence>
<dbReference type="InterPro" id="IPR050709">
    <property type="entry name" value="Biotin_Carboxyl_Carrier/Decarb"/>
</dbReference>
<comment type="catalytic activity">
    <reaction evidence="8">
        <text>N(6)-biotinyl-L-lysyl-[protein] + hydrogencarbonate + ATP = N(6)-carboxybiotinyl-L-lysyl-[protein] + ADP + phosphate + H(+)</text>
        <dbReference type="Rhea" id="RHEA:13501"/>
        <dbReference type="Rhea" id="RHEA-COMP:10505"/>
        <dbReference type="Rhea" id="RHEA-COMP:10506"/>
        <dbReference type="ChEBI" id="CHEBI:15378"/>
        <dbReference type="ChEBI" id="CHEBI:17544"/>
        <dbReference type="ChEBI" id="CHEBI:30616"/>
        <dbReference type="ChEBI" id="CHEBI:43474"/>
        <dbReference type="ChEBI" id="CHEBI:83144"/>
        <dbReference type="ChEBI" id="CHEBI:83145"/>
        <dbReference type="ChEBI" id="CHEBI:456216"/>
        <dbReference type="EC" id="6.3.4.14"/>
    </reaction>
    <physiologicalReaction direction="left-to-right" evidence="8">
        <dbReference type="Rhea" id="RHEA:13502"/>
    </physiologicalReaction>
</comment>
<evidence type="ECO:0000256" key="4">
    <source>
        <dbReference type="ARBA" id="ARBA00022832"/>
    </source>
</evidence>
<keyword evidence="12" id="KW-1185">Reference proteome</keyword>
<dbReference type="InterPro" id="IPR001882">
    <property type="entry name" value="Biotin_BS"/>
</dbReference>
<keyword evidence="5 9" id="KW-0443">Lipid metabolism</keyword>
<proteinExistence type="predicted"/>
<keyword evidence="7 9" id="KW-0092">Biotin</keyword>
<dbReference type="PANTHER" id="PTHR45266">
    <property type="entry name" value="OXALOACETATE DECARBOXYLASE ALPHA CHAIN"/>
    <property type="match status" value="1"/>
</dbReference>
<evidence type="ECO:0000256" key="1">
    <source>
        <dbReference type="ARBA" id="ARBA00005194"/>
    </source>
</evidence>